<evidence type="ECO:0008006" key="3">
    <source>
        <dbReference type="Google" id="ProtNLM"/>
    </source>
</evidence>
<sequence>MFRCWFRTHCLPDSVSCLSILRDSRSQAYVTRPSLSKPLGLRVENLTMDLSIDPIPVYSFRFSRNPQPYCDDCLVPLTVRHLSFECPSFIDLRHRYLYRFHAAPDDRRCSGALRKIHPSIPSHVGVPGNEHADRLAKEAASRTPSPAPVPFRDLFHYIRVAIATIWQRRWVTEVSISKMGEITTSTLPQWTYTHVWDCRAQTLLARLRIGHTYLVRVDQGHSTLL</sequence>
<proteinExistence type="predicted"/>
<comment type="caution">
    <text evidence="1">The sequence shown here is derived from an EMBL/GenBank/DDBJ whole genome shotgun (WGS) entry which is preliminary data.</text>
</comment>
<dbReference type="Proteomes" id="UP000324222">
    <property type="component" value="Unassembled WGS sequence"/>
</dbReference>
<evidence type="ECO:0000313" key="2">
    <source>
        <dbReference type="Proteomes" id="UP000324222"/>
    </source>
</evidence>
<name>A0A5B7IDS3_PORTR</name>
<evidence type="ECO:0000313" key="1">
    <source>
        <dbReference type="EMBL" id="MPC82022.1"/>
    </source>
</evidence>
<accession>A0A5B7IDS3</accession>
<reference evidence="1 2" key="1">
    <citation type="submission" date="2019-05" db="EMBL/GenBank/DDBJ databases">
        <title>Another draft genome of Portunus trituberculatus and its Hox gene families provides insights of decapod evolution.</title>
        <authorList>
            <person name="Jeong J.-H."/>
            <person name="Song I."/>
            <person name="Kim S."/>
            <person name="Choi T."/>
            <person name="Kim D."/>
            <person name="Ryu S."/>
            <person name="Kim W."/>
        </authorList>
    </citation>
    <scope>NUCLEOTIDE SEQUENCE [LARGE SCALE GENOMIC DNA]</scope>
    <source>
        <tissue evidence="1">Muscle</tissue>
    </source>
</reference>
<organism evidence="1 2">
    <name type="scientific">Portunus trituberculatus</name>
    <name type="common">Swimming crab</name>
    <name type="synonym">Neptunus trituberculatus</name>
    <dbReference type="NCBI Taxonomy" id="210409"/>
    <lineage>
        <taxon>Eukaryota</taxon>
        <taxon>Metazoa</taxon>
        <taxon>Ecdysozoa</taxon>
        <taxon>Arthropoda</taxon>
        <taxon>Crustacea</taxon>
        <taxon>Multicrustacea</taxon>
        <taxon>Malacostraca</taxon>
        <taxon>Eumalacostraca</taxon>
        <taxon>Eucarida</taxon>
        <taxon>Decapoda</taxon>
        <taxon>Pleocyemata</taxon>
        <taxon>Brachyura</taxon>
        <taxon>Eubrachyura</taxon>
        <taxon>Portunoidea</taxon>
        <taxon>Portunidae</taxon>
        <taxon>Portuninae</taxon>
        <taxon>Portunus</taxon>
    </lineage>
</organism>
<dbReference type="AlphaFoldDB" id="A0A5B7IDS3"/>
<dbReference type="EMBL" id="VSRR010058666">
    <property type="protein sequence ID" value="MPC82022.1"/>
    <property type="molecule type" value="Genomic_DNA"/>
</dbReference>
<protein>
    <recommendedName>
        <fullName evidence="3">RNase H type-1 domain-containing protein</fullName>
    </recommendedName>
</protein>
<gene>
    <name evidence="1" type="ORF">E2C01_076664</name>
</gene>
<keyword evidence="2" id="KW-1185">Reference proteome</keyword>